<dbReference type="InterPro" id="IPR027417">
    <property type="entry name" value="P-loop_NTPase"/>
</dbReference>
<dbReference type="SUPFAM" id="SSF50978">
    <property type="entry name" value="WD40 repeat-like"/>
    <property type="match status" value="1"/>
</dbReference>
<dbReference type="SUPFAM" id="SSF52540">
    <property type="entry name" value="P-loop containing nucleoside triphosphate hydrolases"/>
    <property type="match status" value="1"/>
</dbReference>
<evidence type="ECO:0000256" key="1">
    <source>
        <dbReference type="ARBA" id="ARBA00022574"/>
    </source>
</evidence>
<dbReference type="PROSITE" id="PS50082">
    <property type="entry name" value="WD_REPEATS_2"/>
    <property type="match status" value="10"/>
</dbReference>
<dbReference type="PANTHER" id="PTHR22847">
    <property type="entry name" value="WD40 REPEAT PROTEIN"/>
    <property type="match status" value="1"/>
</dbReference>
<accession>A0A8J4CU72</accession>
<dbReference type="InterPro" id="IPR036322">
    <property type="entry name" value="WD40_repeat_dom_sf"/>
</dbReference>
<feature type="repeat" description="WD" evidence="3">
    <location>
        <begin position="1014"/>
        <end position="1056"/>
    </location>
</feature>
<feature type="repeat" description="WD" evidence="3">
    <location>
        <begin position="503"/>
        <end position="534"/>
    </location>
</feature>
<dbReference type="Pfam" id="PF24883">
    <property type="entry name" value="NPHP3_N"/>
    <property type="match status" value="1"/>
</dbReference>
<feature type="domain" description="Nephrocystin 3-like N-terminal" evidence="5">
    <location>
        <begin position="3"/>
        <end position="89"/>
    </location>
</feature>
<dbReference type="OrthoDB" id="541653at2759"/>
<dbReference type="Pfam" id="PF00400">
    <property type="entry name" value="WD40"/>
    <property type="match status" value="12"/>
</dbReference>
<feature type="repeat" description="WD" evidence="3">
    <location>
        <begin position="969"/>
        <end position="1000"/>
    </location>
</feature>
<evidence type="ECO:0000256" key="3">
    <source>
        <dbReference type="PROSITE-ProRule" id="PRU00221"/>
    </source>
</evidence>
<feature type="repeat" description="WD" evidence="3">
    <location>
        <begin position="894"/>
        <end position="925"/>
    </location>
</feature>
<dbReference type="InterPro" id="IPR020472">
    <property type="entry name" value="WD40_PAC1"/>
</dbReference>
<comment type="caution">
    <text evidence="6">The sequence shown here is derived from an EMBL/GenBank/DDBJ whole genome shotgun (WGS) entry which is preliminary data.</text>
</comment>
<dbReference type="Gene3D" id="2.130.10.10">
    <property type="entry name" value="YVTN repeat-like/Quinoprotein amine dehydrogenase"/>
    <property type="match status" value="5"/>
</dbReference>
<evidence type="ECO:0000256" key="4">
    <source>
        <dbReference type="SAM" id="MobiDB-lite"/>
    </source>
</evidence>
<dbReference type="PRINTS" id="PR00320">
    <property type="entry name" value="GPROTEINBRPT"/>
</dbReference>
<feature type="repeat" description="WD" evidence="3">
    <location>
        <begin position="577"/>
        <end position="605"/>
    </location>
</feature>
<evidence type="ECO:0000259" key="5">
    <source>
        <dbReference type="Pfam" id="PF24883"/>
    </source>
</evidence>
<feature type="compositionally biased region" description="Gly residues" evidence="4">
    <location>
        <begin position="696"/>
        <end position="722"/>
    </location>
</feature>
<feature type="repeat" description="WD" evidence="3">
    <location>
        <begin position="926"/>
        <end position="968"/>
    </location>
</feature>
<dbReference type="InterPro" id="IPR056884">
    <property type="entry name" value="NPHP3-like_N"/>
</dbReference>
<keyword evidence="1 3" id="KW-0853">WD repeat</keyword>
<dbReference type="GO" id="GO:1990234">
    <property type="term" value="C:transferase complex"/>
    <property type="evidence" value="ECO:0007669"/>
    <property type="project" value="UniProtKB-ARBA"/>
</dbReference>
<dbReference type="InterPro" id="IPR001680">
    <property type="entry name" value="WD40_rpt"/>
</dbReference>
<dbReference type="Proteomes" id="UP000747110">
    <property type="component" value="Unassembled WGS sequence"/>
</dbReference>
<dbReference type="InterPro" id="IPR011047">
    <property type="entry name" value="Quinoprotein_ADH-like_sf"/>
</dbReference>
<organism evidence="6 7">
    <name type="scientific">Volvox reticuliferus</name>
    <dbReference type="NCBI Taxonomy" id="1737510"/>
    <lineage>
        <taxon>Eukaryota</taxon>
        <taxon>Viridiplantae</taxon>
        <taxon>Chlorophyta</taxon>
        <taxon>core chlorophytes</taxon>
        <taxon>Chlorophyceae</taxon>
        <taxon>CS clade</taxon>
        <taxon>Chlamydomonadales</taxon>
        <taxon>Volvocaceae</taxon>
        <taxon>Volvox</taxon>
    </lineage>
</organism>
<reference evidence="6" key="1">
    <citation type="journal article" date="2021" name="Proc. Natl. Acad. Sci. U.S.A.">
        <title>Three genomes in the algal genus Volvox reveal the fate of a haploid sex-determining region after a transition to homothallism.</title>
        <authorList>
            <person name="Yamamoto K."/>
            <person name="Hamaji T."/>
            <person name="Kawai-Toyooka H."/>
            <person name="Matsuzaki R."/>
            <person name="Takahashi F."/>
            <person name="Nishimura Y."/>
            <person name="Kawachi M."/>
            <person name="Noguchi H."/>
            <person name="Minakuchi Y."/>
            <person name="Umen J.G."/>
            <person name="Toyoda A."/>
            <person name="Nozaki H."/>
        </authorList>
    </citation>
    <scope>NUCLEOTIDE SEQUENCE</scope>
    <source>
        <strain evidence="6">NIES-3786</strain>
    </source>
</reference>
<dbReference type="EMBL" id="BNCP01000040">
    <property type="protein sequence ID" value="GIL87688.1"/>
    <property type="molecule type" value="Genomic_DNA"/>
</dbReference>
<evidence type="ECO:0000256" key="2">
    <source>
        <dbReference type="ARBA" id="ARBA00022737"/>
    </source>
</evidence>
<dbReference type="PANTHER" id="PTHR22847:SF637">
    <property type="entry name" value="WD REPEAT DOMAIN 5B"/>
    <property type="match status" value="1"/>
</dbReference>
<dbReference type="CDD" id="cd00200">
    <property type="entry name" value="WD40"/>
    <property type="match status" value="2"/>
</dbReference>
<evidence type="ECO:0000313" key="7">
    <source>
        <dbReference type="Proteomes" id="UP000747110"/>
    </source>
</evidence>
<evidence type="ECO:0000313" key="6">
    <source>
        <dbReference type="EMBL" id="GIL87688.1"/>
    </source>
</evidence>
<dbReference type="AlphaFoldDB" id="A0A8J4CU72"/>
<keyword evidence="7" id="KW-1185">Reference proteome</keyword>
<feature type="repeat" description="WD" evidence="3">
    <location>
        <begin position="453"/>
        <end position="494"/>
    </location>
</feature>
<feature type="repeat" description="WD" evidence="3">
    <location>
        <begin position="660"/>
        <end position="691"/>
    </location>
</feature>
<dbReference type="SMART" id="SM00320">
    <property type="entry name" value="WD40"/>
    <property type="match status" value="14"/>
</dbReference>
<dbReference type="InterPro" id="IPR019775">
    <property type="entry name" value="WD40_repeat_CS"/>
</dbReference>
<sequence length="1201" mass="124037">VHAFHFCKYSDARRQDPVRVVKTLAYQLAQSLPELGRYYCGLDPGTLMQLNQPDTACRELLVMPLQQTATARGQQILLVLDALDEADKTPQPATSGTATAATASPSALDNKVLQLLLHQLSLLPDNVRILATIRPDPHLLGPMRDRFPNLRELTPGMLRRQDKTQSVMQTRLVERFGDAAAKQLLAAGGGGGGGGGAGEASLVYYPVVALLHAPLERVPASLPEAFGAVFAQTWPSEQALVSKVKQLLEVLVAAQEPPPMSLLAALGLSPGLEALPGWGVLFYERDHAVHVLHRTLIDWLEDRAAAGPHYADARRGHSLLGKHLLTARPLGVYGARYLVTHLIKAGSEPALLDAALQDLAYLEAACRTGDVFKLHAELASLPDERTTDVVADVVRWLGLNGAVLWSHPQSVTQVAAEAPRCSSVWQVGDRSAKKNAVDMLNEPHFWPLEVMALTQHRAAVLDVTYSPDGRLMVSASLDGSIRLWDAHTGEPKAALAAPPALCLSYSPGGELMATGGDGGTLCLWDPSTGLQRASLKAHKDAVTAVAFGPDGALLASGGRDKIIRLWQTVNCSKVADLKGHTGPLLMVAFSPDGTVLASAAHDDAVPRLWHATEGRLQADLEGHRQGVLSLAFSPAGGLLATAADNVRLWDAASGAARGALTDHIFPVAAVAFTPDGGTLVSADTSHTLRLWGVGGAASGGGKAGGRPKGRGPPGGGPGGGPPAGVVPLAVLEAESGGQLSALAVSPDGGFVATASVTGELHVFAVQRAAAAAAAGGAGGVFTVRAAHAGQVRRLAFSPDSHSIVSASDDCTLRLWDPRVALAVDGEGGGAGGGAPQLQAGAVTSSVHYSRSSSLAPLLAASLGEDGTLSLWDGASGDMVSAPQRVTGAPKPVVVRLSPDEETLAVGEPDGSIRLWDLTKGTLKARLKGHTDAINDLDFCGLTPALLASASEDCRVRLWNTANGRQLSLLTGHTAAVTSVALSVDGAVAASGDESGAIRIWAVGDGGNGRTAAVLKGHSGAVFRLAFCPDDGGLLASGGADCSVRLWDVGGGKQLAVLSGHKEVISRLVWGTTGRVLASGSRAAGSVGSVFIWDCRTGEAVYSLHAAYMAPEDGGRPRGAGGRGLCTVVSALEHAPHLTLVYEADGGGGGGGGAAEVEAGNGLLRLRQVPLYTSFAAPSCVAAADGSFAMAFGSHVYFYRLH</sequence>
<feature type="repeat" description="WD" evidence="3">
    <location>
        <begin position="535"/>
        <end position="567"/>
    </location>
</feature>
<dbReference type="PROSITE" id="PS00678">
    <property type="entry name" value="WD_REPEATS_1"/>
    <property type="match status" value="2"/>
</dbReference>
<gene>
    <name evidence="6" type="ORF">Vretifemale_15732</name>
</gene>
<proteinExistence type="predicted"/>
<feature type="region of interest" description="Disordered" evidence="4">
    <location>
        <begin position="696"/>
        <end position="724"/>
    </location>
</feature>
<feature type="repeat" description="WD" evidence="3">
    <location>
        <begin position="784"/>
        <end position="816"/>
    </location>
</feature>
<name>A0A8J4CU72_9CHLO</name>
<dbReference type="SUPFAM" id="SSF50998">
    <property type="entry name" value="Quinoprotein alcohol dehydrogenase-like"/>
    <property type="match status" value="1"/>
</dbReference>
<feature type="non-terminal residue" evidence="6">
    <location>
        <position position="1"/>
    </location>
</feature>
<dbReference type="PROSITE" id="PS50294">
    <property type="entry name" value="WD_REPEATS_REGION"/>
    <property type="match status" value="7"/>
</dbReference>
<dbReference type="InterPro" id="IPR015943">
    <property type="entry name" value="WD40/YVTN_repeat-like_dom_sf"/>
</dbReference>
<keyword evidence="2" id="KW-0677">Repeat</keyword>
<protein>
    <recommendedName>
        <fullName evidence="5">Nephrocystin 3-like N-terminal domain-containing protein</fullName>
    </recommendedName>
</protein>